<name>A0A6J7MZG3_9ZZZZ</name>
<reference evidence="3" key="1">
    <citation type="submission" date="2020-05" db="EMBL/GenBank/DDBJ databases">
        <authorList>
            <person name="Chiriac C."/>
            <person name="Salcher M."/>
            <person name="Ghai R."/>
            <person name="Kavagutti S V."/>
        </authorList>
    </citation>
    <scope>NUCLEOTIDE SEQUENCE</scope>
</reference>
<evidence type="ECO:0000313" key="2">
    <source>
        <dbReference type="EMBL" id="CAB4817696.1"/>
    </source>
</evidence>
<dbReference type="EMBL" id="CAEZYR010000226">
    <property type="protein sequence ID" value="CAB4775722.1"/>
    <property type="molecule type" value="Genomic_DNA"/>
</dbReference>
<dbReference type="EMBL" id="CAFABA010000012">
    <property type="protein sequence ID" value="CAB4817696.1"/>
    <property type="molecule type" value="Genomic_DNA"/>
</dbReference>
<accession>A0A6J7MZG3</accession>
<gene>
    <name evidence="1" type="ORF">UFOPK2754_03351</name>
    <name evidence="2" type="ORF">UFOPK3139_00487</name>
    <name evidence="3" type="ORF">UFOPK3967_00489</name>
</gene>
<dbReference type="EMBL" id="CAFBOS010000019">
    <property type="protein sequence ID" value="CAB4983174.1"/>
    <property type="molecule type" value="Genomic_DNA"/>
</dbReference>
<organism evidence="3">
    <name type="scientific">freshwater metagenome</name>
    <dbReference type="NCBI Taxonomy" id="449393"/>
    <lineage>
        <taxon>unclassified sequences</taxon>
        <taxon>metagenomes</taxon>
        <taxon>ecological metagenomes</taxon>
    </lineage>
</organism>
<proteinExistence type="predicted"/>
<protein>
    <submittedName>
        <fullName evidence="3">Unannotated protein</fullName>
    </submittedName>
</protein>
<evidence type="ECO:0000313" key="3">
    <source>
        <dbReference type="EMBL" id="CAB4983174.1"/>
    </source>
</evidence>
<sequence>MQVASSNAATLPNALRGVHHQTILRQLGLIPINRVAAAKASAKKPRRDAKEQRVEKTVFVESKELARTGRPSVRVDLYARAGSIGIGTLTADGELHFTPLPRVRTHRNPSKNGYRWYNDYRLPDHLGAGTVTVRLHNNDDDTARKFNRTENVRPIAPDDPGFAELFRRRNDAESINRALEDTLWLRRAHSLGRSRQLMNMIGYALMVNALAAARHRPPQAIAA</sequence>
<evidence type="ECO:0000313" key="1">
    <source>
        <dbReference type="EMBL" id="CAB4775722.1"/>
    </source>
</evidence>
<dbReference type="AlphaFoldDB" id="A0A6J7MZG3"/>